<evidence type="ECO:0000313" key="7">
    <source>
        <dbReference type="EMBL" id="AEG91961.1"/>
    </source>
</evidence>
<evidence type="ECO:0000313" key="8">
    <source>
        <dbReference type="Proteomes" id="UP000008385"/>
    </source>
</evidence>
<dbReference type="Gene3D" id="1.10.3730.20">
    <property type="match status" value="1"/>
</dbReference>
<sequence>MTSAKFFYALLTVAGISAGQLLLKIAAVHLHNGTAWEVSVAGFRVNAWLVGGIAVLGVSTLVWLSVLRTVPLNYAYPIMALAFVMVPAMSFLVLGEPLTLKLGLGSLLIAAGVVVIYT</sequence>
<keyword evidence="5 6" id="KW-0472">Membrane</keyword>
<keyword evidence="3 6" id="KW-0812">Transmembrane</keyword>
<accession>F5XYX3</accession>
<feature type="transmembrane region" description="Helical" evidence="6">
    <location>
        <begin position="74"/>
        <end position="94"/>
    </location>
</feature>
<reference evidence="7 8" key="2">
    <citation type="journal article" date="2011" name="PLoS ONE">
        <title>The Cyst-Dividing Bacterium Ramlibacter tataouinensis TTB310 Genome Reveals a Well-Stocked Toolbox for Adaptation to a Desert Environment.</title>
        <authorList>
            <person name="De Luca G."/>
            <person name="Barakat M."/>
            <person name="Ortet P."/>
            <person name="Fochesato S."/>
            <person name="Jourlin-Castelli C."/>
            <person name="Ansaldi M."/>
            <person name="Py B."/>
            <person name="Fichant G."/>
            <person name="Coutinho P.M."/>
            <person name="Voulhoux R."/>
            <person name="Bastien O."/>
            <person name="Marechal E."/>
            <person name="Henrissat B."/>
            <person name="Quentin Y."/>
            <person name="Noirot P."/>
            <person name="Filloux A."/>
            <person name="Mejean V."/>
            <person name="Dubow M.S."/>
            <person name="Barras F."/>
            <person name="Barbe V."/>
            <person name="Weissenbach J."/>
            <person name="Mihalcescu I."/>
            <person name="Vermeglio A."/>
            <person name="Achouak W."/>
            <person name="Heulin T."/>
        </authorList>
    </citation>
    <scope>NUCLEOTIDE SEQUENCE [LARGE SCALE GENOMIC DNA]</scope>
    <source>
        <strain evidence="8">ATCC BAA-407 / DSM 14655 / LMG 21543 / TTB310</strain>
    </source>
</reference>
<organism evidence="7 8">
    <name type="scientific">Ramlibacter tataouinensis (strain ATCC BAA-407 / DSM 14655 / LMG 21543 / TTB310)</name>
    <dbReference type="NCBI Taxonomy" id="365046"/>
    <lineage>
        <taxon>Bacteria</taxon>
        <taxon>Pseudomonadati</taxon>
        <taxon>Pseudomonadota</taxon>
        <taxon>Betaproteobacteria</taxon>
        <taxon>Burkholderiales</taxon>
        <taxon>Comamonadaceae</taxon>
        <taxon>Ramlibacter</taxon>
    </lineage>
</organism>
<keyword evidence="8" id="KW-1185">Reference proteome</keyword>
<reference evidence="8" key="1">
    <citation type="submission" date="2006-01" db="EMBL/GenBank/DDBJ databases">
        <title>Genome of the cyst-dividing bacterium Ramlibacter tataouinensis.</title>
        <authorList>
            <person name="Barakat M."/>
            <person name="Ortet P."/>
            <person name="De Luca G."/>
            <person name="Jourlin-Castelli C."/>
            <person name="Ansaldi M."/>
            <person name="Py B."/>
            <person name="Fichant G."/>
            <person name="Coutinho P."/>
            <person name="Voulhoux R."/>
            <person name="Bastien O."/>
            <person name="Roy S."/>
            <person name="Marechal E."/>
            <person name="Henrissat B."/>
            <person name="Quentin Y."/>
            <person name="Noirot P."/>
            <person name="Filloux A."/>
            <person name="Mejean V."/>
            <person name="DuBow M."/>
            <person name="Barras F."/>
            <person name="Heulin T."/>
        </authorList>
    </citation>
    <scope>NUCLEOTIDE SEQUENCE [LARGE SCALE GENOMIC DNA]</scope>
    <source>
        <strain evidence="8">ATCC BAA-407 / DSM 14655 / LMG 21543 / TTB310</strain>
    </source>
</reference>
<comment type="subcellular location">
    <subcellularLocation>
        <location evidence="1">Cell membrane</location>
        <topology evidence="1">Multi-pass membrane protein</topology>
    </subcellularLocation>
</comment>
<evidence type="ECO:0000256" key="1">
    <source>
        <dbReference type="ARBA" id="ARBA00004651"/>
    </source>
</evidence>
<dbReference type="PANTHER" id="PTHR30561:SF9">
    <property type="entry name" value="4-AMINO-4-DEOXY-L-ARABINOSE-PHOSPHOUNDECAPRENOL FLIPPASE SUBUNIT ARNF-RELATED"/>
    <property type="match status" value="1"/>
</dbReference>
<evidence type="ECO:0000256" key="4">
    <source>
        <dbReference type="ARBA" id="ARBA00022989"/>
    </source>
</evidence>
<keyword evidence="2" id="KW-1003">Cell membrane</keyword>
<dbReference type="eggNOG" id="COG2076">
    <property type="taxonomic scope" value="Bacteria"/>
</dbReference>
<dbReference type="STRING" id="365046.Rta_08790"/>
<name>F5XYX3_RAMTT</name>
<feature type="transmembrane region" description="Helical" evidence="6">
    <location>
        <begin position="7"/>
        <end position="27"/>
    </location>
</feature>
<gene>
    <name evidence="7" type="ordered locus">Rta_08790</name>
</gene>
<dbReference type="GO" id="GO:0022857">
    <property type="term" value="F:transmembrane transporter activity"/>
    <property type="evidence" value="ECO:0007669"/>
    <property type="project" value="InterPro"/>
</dbReference>
<proteinExistence type="predicted"/>
<dbReference type="InterPro" id="IPR037185">
    <property type="entry name" value="EmrE-like"/>
</dbReference>
<evidence type="ECO:0000256" key="3">
    <source>
        <dbReference type="ARBA" id="ARBA00022692"/>
    </source>
</evidence>
<dbReference type="InterPro" id="IPR000390">
    <property type="entry name" value="Small_drug/metabolite_transptr"/>
</dbReference>
<dbReference type="AlphaFoldDB" id="F5XYX3"/>
<dbReference type="SUPFAM" id="SSF103481">
    <property type="entry name" value="Multidrug resistance efflux transporter EmrE"/>
    <property type="match status" value="1"/>
</dbReference>
<dbReference type="PANTHER" id="PTHR30561">
    <property type="entry name" value="SMR FAMILY PROTON-DEPENDENT DRUG EFFLUX TRANSPORTER SUGE"/>
    <property type="match status" value="1"/>
</dbReference>
<dbReference type="KEGG" id="rta:Rta_08790"/>
<protein>
    <submittedName>
        <fullName evidence="7">Candidate membrane protein</fullName>
    </submittedName>
</protein>
<dbReference type="Proteomes" id="UP000008385">
    <property type="component" value="Chromosome"/>
</dbReference>
<dbReference type="EMBL" id="CP000245">
    <property type="protein sequence ID" value="AEG91961.1"/>
    <property type="molecule type" value="Genomic_DNA"/>
</dbReference>
<feature type="transmembrane region" description="Helical" evidence="6">
    <location>
        <begin position="47"/>
        <end position="67"/>
    </location>
</feature>
<feature type="transmembrane region" description="Helical" evidence="6">
    <location>
        <begin position="100"/>
        <end position="117"/>
    </location>
</feature>
<dbReference type="GO" id="GO:0005886">
    <property type="term" value="C:plasma membrane"/>
    <property type="evidence" value="ECO:0007669"/>
    <property type="project" value="UniProtKB-SubCell"/>
</dbReference>
<keyword evidence="4 6" id="KW-1133">Transmembrane helix</keyword>
<evidence type="ECO:0000256" key="6">
    <source>
        <dbReference type="SAM" id="Phobius"/>
    </source>
</evidence>
<evidence type="ECO:0000256" key="2">
    <source>
        <dbReference type="ARBA" id="ARBA00022475"/>
    </source>
</evidence>
<evidence type="ECO:0000256" key="5">
    <source>
        <dbReference type="ARBA" id="ARBA00023136"/>
    </source>
</evidence>
<dbReference type="HOGENOM" id="CLU_131462_5_0_4"/>